<dbReference type="AlphaFoldDB" id="A0AAN6WYV8"/>
<dbReference type="InterPro" id="IPR001680">
    <property type="entry name" value="WD40_rpt"/>
</dbReference>
<evidence type="ECO:0000313" key="11">
    <source>
        <dbReference type="EMBL" id="KAK4190938.1"/>
    </source>
</evidence>
<feature type="compositionally biased region" description="Polar residues" evidence="7">
    <location>
        <begin position="520"/>
        <end position="531"/>
    </location>
</feature>
<dbReference type="InterPro" id="IPR036322">
    <property type="entry name" value="WD40_repeat_dom_sf"/>
</dbReference>
<evidence type="ECO:0000313" key="12">
    <source>
        <dbReference type="Proteomes" id="UP001302126"/>
    </source>
</evidence>
<dbReference type="InterPro" id="IPR056550">
    <property type="entry name" value="NOL10_2nd"/>
</dbReference>
<feature type="repeat" description="WD" evidence="6">
    <location>
        <begin position="240"/>
        <end position="281"/>
    </location>
</feature>
<dbReference type="SMART" id="SM00320">
    <property type="entry name" value="WD40"/>
    <property type="match status" value="2"/>
</dbReference>
<evidence type="ECO:0000256" key="2">
    <source>
        <dbReference type="ARBA" id="ARBA00005264"/>
    </source>
</evidence>
<feature type="compositionally biased region" description="Basic and acidic residues" evidence="7">
    <location>
        <begin position="588"/>
        <end position="613"/>
    </location>
</feature>
<keyword evidence="4" id="KW-0677">Repeat</keyword>
<keyword evidence="3 6" id="KW-0853">WD repeat</keyword>
<dbReference type="GO" id="GO:0000462">
    <property type="term" value="P:maturation of SSU-rRNA from tricistronic rRNA transcript (SSU-rRNA, 5.8S rRNA, LSU-rRNA)"/>
    <property type="evidence" value="ECO:0007669"/>
    <property type="project" value="TreeGrafter"/>
</dbReference>
<feature type="domain" description="Nucleolar protein 10-like N-terminal" evidence="10">
    <location>
        <begin position="20"/>
        <end position="384"/>
    </location>
</feature>
<reference evidence="11" key="2">
    <citation type="submission" date="2023-05" db="EMBL/GenBank/DDBJ databases">
        <authorList>
            <consortium name="Lawrence Berkeley National Laboratory"/>
            <person name="Steindorff A."/>
            <person name="Hensen N."/>
            <person name="Bonometti L."/>
            <person name="Westerberg I."/>
            <person name="Brannstrom I.O."/>
            <person name="Guillou S."/>
            <person name="Cros-Aarteil S."/>
            <person name="Calhoun S."/>
            <person name="Haridas S."/>
            <person name="Kuo A."/>
            <person name="Mondo S."/>
            <person name="Pangilinan J."/>
            <person name="Riley R."/>
            <person name="Labutti K."/>
            <person name="Andreopoulos B."/>
            <person name="Lipzen A."/>
            <person name="Chen C."/>
            <person name="Yanf M."/>
            <person name="Daum C."/>
            <person name="Ng V."/>
            <person name="Clum A."/>
            <person name="Ohm R."/>
            <person name="Martin F."/>
            <person name="Silar P."/>
            <person name="Natvig D."/>
            <person name="Lalanne C."/>
            <person name="Gautier V."/>
            <person name="Ament-Velasquez S.L."/>
            <person name="Kruys A."/>
            <person name="Hutchinson M.I."/>
            <person name="Powell A.J."/>
            <person name="Barry K."/>
            <person name="Miller A.N."/>
            <person name="Grigoriev I.V."/>
            <person name="Debuchy R."/>
            <person name="Gladieux P."/>
            <person name="Thoren M.H."/>
            <person name="Johannesson H."/>
        </authorList>
    </citation>
    <scope>NUCLEOTIDE SEQUENCE</scope>
    <source>
        <strain evidence="11">PSN309</strain>
    </source>
</reference>
<dbReference type="PANTHER" id="PTHR14927">
    <property type="entry name" value="NUCLEOLAR PROTEIN 10"/>
    <property type="match status" value="1"/>
</dbReference>
<dbReference type="SUPFAM" id="SSF50978">
    <property type="entry name" value="WD40 repeat-like"/>
    <property type="match status" value="1"/>
</dbReference>
<evidence type="ECO:0000256" key="6">
    <source>
        <dbReference type="PROSITE-ProRule" id="PRU00221"/>
    </source>
</evidence>
<feature type="region of interest" description="Disordered" evidence="7">
    <location>
        <begin position="519"/>
        <end position="656"/>
    </location>
</feature>
<proteinExistence type="inferred from homology"/>
<dbReference type="Proteomes" id="UP001302126">
    <property type="component" value="Unassembled WGS sequence"/>
</dbReference>
<evidence type="ECO:0000256" key="5">
    <source>
        <dbReference type="ARBA" id="ARBA00023242"/>
    </source>
</evidence>
<dbReference type="GO" id="GO:0032040">
    <property type="term" value="C:small-subunit processome"/>
    <property type="evidence" value="ECO:0007669"/>
    <property type="project" value="TreeGrafter"/>
</dbReference>
<evidence type="ECO:0000259" key="8">
    <source>
        <dbReference type="Pfam" id="PF08159"/>
    </source>
</evidence>
<sequence length="656" mass="73779">MKLTNPGAVPVYTVAGPSTARPLPDWLARRRKRSTKYDPENLNNFELLQEFEFEEASNCVRVSEDGNWIMSSGTYKPQFHVHSTQELALSFSRHTTSENTTFLLLSNDYTKSVHLQSDRSLEFHTPMGCHYTARLPRFGRDLAYLRQNTEVLVPSVGLSSDGSGFGEVFRLDLERGQFLRPWQVEVGEDEASSGLQGGIHVGAVNTAAVAERTHGLCAFGTSIGSVEFFDPRNKGRVAVLGGQDGEVTALDYSEDGLSLALGTSTGQIRVFDLRNPRPLLKKDQGMGLPIKSLIHLKTPTEERKLLSADKRIIKIWDEHSGDLWTSIEPMVDINHVTHVPESGMILTANEGKHMHSFFIPNLGLAPKWCGFLDNLVHEMENEKQTETYDNYKFLTLPELKELSLDHLIGKTNLLRPYMHGYFAAAKLYDQARLIANPYIWEEERAKRVKEKLEKERGSRIRGVKKVKVNQRLADKVLSRQEKRDKVDTEAGILGDERFAKVFEDEDFKVDELSHEFRALNPSTTVPGQNNYIPPDARMRDADDSSDFSGSGSEDEESEDEKPQKQQKNKADEDGITMQVSSSTVRGGKIKDTAFGERSQKEGRAAKAGKKEVVGEQQITFVPESKKKKEAPPPTREPGKRRDDGRRSASTNVFRRL</sequence>
<gene>
    <name evidence="11" type="ORF">QBC35DRAFT_376778</name>
</gene>
<dbReference type="Pfam" id="PF23097">
    <property type="entry name" value="NOL10_2nd"/>
    <property type="match status" value="1"/>
</dbReference>
<comment type="caution">
    <text evidence="11">The sequence shown here is derived from an EMBL/GenBank/DDBJ whole genome shotgun (WGS) entry which is preliminary data.</text>
</comment>
<reference evidence="11" key="1">
    <citation type="journal article" date="2023" name="Mol. Phylogenet. Evol.">
        <title>Genome-scale phylogeny and comparative genomics of the fungal order Sordariales.</title>
        <authorList>
            <person name="Hensen N."/>
            <person name="Bonometti L."/>
            <person name="Westerberg I."/>
            <person name="Brannstrom I.O."/>
            <person name="Guillou S."/>
            <person name="Cros-Aarteil S."/>
            <person name="Calhoun S."/>
            <person name="Haridas S."/>
            <person name="Kuo A."/>
            <person name="Mondo S."/>
            <person name="Pangilinan J."/>
            <person name="Riley R."/>
            <person name="LaButti K."/>
            <person name="Andreopoulos B."/>
            <person name="Lipzen A."/>
            <person name="Chen C."/>
            <person name="Yan M."/>
            <person name="Daum C."/>
            <person name="Ng V."/>
            <person name="Clum A."/>
            <person name="Steindorff A."/>
            <person name="Ohm R.A."/>
            <person name="Martin F."/>
            <person name="Silar P."/>
            <person name="Natvig D.O."/>
            <person name="Lalanne C."/>
            <person name="Gautier V."/>
            <person name="Ament-Velasquez S.L."/>
            <person name="Kruys A."/>
            <person name="Hutchinson M.I."/>
            <person name="Powell A.J."/>
            <person name="Barry K."/>
            <person name="Miller A.N."/>
            <person name="Grigoriev I.V."/>
            <person name="Debuchy R."/>
            <person name="Gladieux P."/>
            <person name="Hiltunen Thoren M."/>
            <person name="Johannesson H."/>
        </authorList>
    </citation>
    <scope>NUCLEOTIDE SEQUENCE</scope>
    <source>
        <strain evidence="11">PSN309</strain>
    </source>
</reference>
<evidence type="ECO:0000259" key="10">
    <source>
        <dbReference type="Pfam" id="PF23098"/>
    </source>
</evidence>
<evidence type="ECO:0000256" key="3">
    <source>
        <dbReference type="ARBA" id="ARBA00022574"/>
    </source>
</evidence>
<dbReference type="Gene3D" id="2.130.10.10">
    <property type="entry name" value="YVTN repeat-like/Quinoprotein amine dehydrogenase"/>
    <property type="match status" value="1"/>
</dbReference>
<evidence type="ECO:0000256" key="1">
    <source>
        <dbReference type="ARBA" id="ARBA00004604"/>
    </source>
</evidence>
<feature type="compositionally biased region" description="Basic and acidic residues" evidence="7">
    <location>
        <begin position="560"/>
        <end position="572"/>
    </location>
</feature>
<feature type="compositionally biased region" description="Basic and acidic residues" evidence="7">
    <location>
        <begin position="623"/>
        <end position="646"/>
    </location>
</feature>
<dbReference type="InterPro" id="IPR012580">
    <property type="entry name" value="NUC153"/>
</dbReference>
<evidence type="ECO:0000256" key="4">
    <source>
        <dbReference type="ARBA" id="ARBA00022737"/>
    </source>
</evidence>
<evidence type="ECO:0000259" key="9">
    <source>
        <dbReference type="Pfam" id="PF23097"/>
    </source>
</evidence>
<keyword evidence="12" id="KW-1185">Reference proteome</keyword>
<dbReference type="InterPro" id="IPR015943">
    <property type="entry name" value="WD40/YVTN_repeat-like_dom_sf"/>
</dbReference>
<feature type="compositionally biased region" description="Polar residues" evidence="7">
    <location>
        <begin position="647"/>
        <end position="656"/>
    </location>
</feature>
<feature type="domain" description="NUC153" evidence="8">
    <location>
        <begin position="495"/>
        <end position="523"/>
    </location>
</feature>
<feature type="domain" description="Nucleolar protein 10-like second" evidence="9">
    <location>
        <begin position="388"/>
        <end position="436"/>
    </location>
</feature>
<dbReference type="PROSITE" id="PS50082">
    <property type="entry name" value="WD_REPEATS_2"/>
    <property type="match status" value="1"/>
</dbReference>
<accession>A0AAN6WYV8</accession>
<dbReference type="GO" id="GO:0030686">
    <property type="term" value="C:90S preribosome"/>
    <property type="evidence" value="ECO:0007669"/>
    <property type="project" value="TreeGrafter"/>
</dbReference>
<protein>
    <submittedName>
        <fullName evidence="11">Ribosome biogenesis protein ENP2</fullName>
    </submittedName>
</protein>
<dbReference type="InterPro" id="IPR056551">
    <property type="entry name" value="Beta-prop_NOL10_N"/>
</dbReference>
<dbReference type="EMBL" id="MU864362">
    <property type="protein sequence ID" value="KAK4190938.1"/>
    <property type="molecule type" value="Genomic_DNA"/>
</dbReference>
<dbReference type="Pfam" id="PF23098">
    <property type="entry name" value="Beta-prop_NOL10_N"/>
    <property type="match status" value="1"/>
</dbReference>
<organism evidence="11 12">
    <name type="scientific">Podospora australis</name>
    <dbReference type="NCBI Taxonomy" id="1536484"/>
    <lineage>
        <taxon>Eukaryota</taxon>
        <taxon>Fungi</taxon>
        <taxon>Dikarya</taxon>
        <taxon>Ascomycota</taxon>
        <taxon>Pezizomycotina</taxon>
        <taxon>Sordariomycetes</taxon>
        <taxon>Sordariomycetidae</taxon>
        <taxon>Sordariales</taxon>
        <taxon>Podosporaceae</taxon>
        <taxon>Podospora</taxon>
    </lineage>
</organism>
<dbReference type="InterPro" id="IPR040382">
    <property type="entry name" value="NOL10/Enp2"/>
</dbReference>
<dbReference type="Pfam" id="PF08159">
    <property type="entry name" value="NUC153"/>
    <property type="match status" value="1"/>
</dbReference>
<dbReference type="PANTHER" id="PTHR14927:SF0">
    <property type="entry name" value="NUCLEOLAR PROTEIN 10"/>
    <property type="match status" value="1"/>
</dbReference>
<name>A0AAN6WYV8_9PEZI</name>
<keyword evidence="5" id="KW-0539">Nucleus</keyword>
<comment type="subcellular location">
    <subcellularLocation>
        <location evidence="1">Nucleus</location>
        <location evidence="1">Nucleolus</location>
    </subcellularLocation>
</comment>
<evidence type="ECO:0000256" key="7">
    <source>
        <dbReference type="SAM" id="MobiDB-lite"/>
    </source>
</evidence>
<comment type="similarity">
    <text evidence="2">Belongs to the WD repeat NOL10/ENP2 family.</text>
</comment>